<proteinExistence type="predicted"/>
<dbReference type="PANTHER" id="PTHR33050:SF7">
    <property type="entry name" value="RIBONUCLEASE H"/>
    <property type="match status" value="1"/>
</dbReference>
<feature type="compositionally biased region" description="Polar residues" evidence="1">
    <location>
        <begin position="85"/>
        <end position="96"/>
    </location>
</feature>
<evidence type="ECO:0000313" key="2">
    <source>
        <dbReference type="EMBL" id="EHS63221.1"/>
    </source>
</evidence>
<feature type="compositionally biased region" description="Basic and acidic residues" evidence="1">
    <location>
        <begin position="73"/>
        <end position="84"/>
    </location>
</feature>
<evidence type="ECO:0008006" key="4">
    <source>
        <dbReference type="Google" id="ProtNLM"/>
    </source>
</evidence>
<dbReference type="EMBL" id="DS178281">
    <property type="protein sequence ID" value="EHS63221.1"/>
    <property type="molecule type" value="Genomic_DNA"/>
</dbReference>
<dbReference type="GeneID" id="13540586"/>
<dbReference type="HOGENOM" id="CLU_710058_0_0_1"/>
<accession>H6QRD2</accession>
<keyword evidence="3" id="KW-1185">Reference proteome</keyword>
<dbReference type="InterPro" id="IPR052055">
    <property type="entry name" value="Hepadnavirus_pol/RT"/>
</dbReference>
<evidence type="ECO:0000313" key="3">
    <source>
        <dbReference type="Proteomes" id="UP000008783"/>
    </source>
</evidence>
<dbReference type="VEuPathDB" id="FungiDB:PGTG_21372"/>
<dbReference type="Proteomes" id="UP000008783">
    <property type="component" value="Unassembled WGS sequence"/>
</dbReference>
<organism evidence="2 3">
    <name type="scientific">Puccinia graminis f. sp. tritici (strain CRL 75-36-700-3 / race SCCL)</name>
    <name type="common">Black stem rust fungus</name>
    <dbReference type="NCBI Taxonomy" id="418459"/>
    <lineage>
        <taxon>Eukaryota</taxon>
        <taxon>Fungi</taxon>
        <taxon>Dikarya</taxon>
        <taxon>Basidiomycota</taxon>
        <taxon>Pucciniomycotina</taxon>
        <taxon>Pucciniomycetes</taxon>
        <taxon>Pucciniales</taxon>
        <taxon>Pucciniaceae</taxon>
        <taxon>Puccinia</taxon>
    </lineage>
</organism>
<evidence type="ECO:0000256" key="1">
    <source>
        <dbReference type="SAM" id="MobiDB-lite"/>
    </source>
</evidence>
<dbReference type="InParanoid" id="H6QRD2"/>
<dbReference type="AlphaFoldDB" id="H6QRD2"/>
<feature type="region of interest" description="Disordered" evidence="1">
    <location>
        <begin position="28"/>
        <end position="117"/>
    </location>
</feature>
<name>H6QRD2_PUCGT</name>
<protein>
    <recommendedName>
        <fullName evidence="4">Reverse transcriptase domain-containing protein</fullName>
    </recommendedName>
</protein>
<dbReference type="OrthoDB" id="10064489at2759"/>
<reference evidence="3" key="1">
    <citation type="journal article" date="2011" name="Proc. Natl. Acad. Sci. U.S.A.">
        <title>Obligate biotrophy features unraveled by the genomic analysis of rust fungi.</title>
        <authorList>
            <person name="Duplessis S."/>
            <person name="Cuomo C.A."/>
            <person name="Lin Y.-C."/>
            <person name="Aerts A."/>
            <person name="Tisserant E."/>
            <person name="Veneault-Fourrey C."/>
            <person name="Joly D.L."/>
            <person name="Hacquard S."/>
            <person name="Amselem J."/>
            <person name="Cantarel B.L."/>
            <person name="Chiu R."/>
            <person name="Coutinho P.M."/>
            <person name="Feau N."/>
            <person name="Field M."/>
            <person name="Frey P."/>
            <person name="Gelhaye E."/>
            <person name="Goldberg J."/>
            <person name="Grabherr M.G."/>
            <person name="Kodira C.D."/>
            <person name="Kohler A."/>
            <person name="Kuees U."/>
            <person name="Lindquist E.A."/>
            <person name="Lucas S.M."/>
            <person name="Mago R."/>
            <person name="Mauceli E."/>
            <person name="Morin E."/>
            <person name="Murat C."/>
            <person name="Pangilinan J.L."/>
            <person name="Park R."/>
            <person name="Pearson M."/>
            <person name="Quesneville H."/>
            <person name="Rouhier N."/>
            <person name="Sakthikumar S."/>
            <person name="Salamov A.A."/>
            <person name="Schmutz J."/>
            <person name="Selles B."/>
            <person name="Shapiro H."/>
            <person name="Tanguay P."/>
            <person name="Tuskan G.A."/>
            <person name="Henrissat B."/>
            <person name="Van de Peer Y."/>
            <person name="Rouze P."/>
            <person name="Ellis J.G."/>
            <person name="Dodds P.N."/>
            <person name="Schein J.E."/>
            <person name="Zhong S."/>
            <person name="Hamelin R.C."/>
            <person name="Grigoriev I.V."/>
            <person name="Szabo L.J."/>
            <person name="Martin F."/>
        </authorList>
    </citation>
    <scope>NUCLEOTIDE SEQUENCE [LARGE SCALE GENOMIC DNA]</scope>
    <source>
        <strain evidence="3">CRL 75-36-700-3 / race SCCL</strain>
    </source>
</reference>
<dbReference type="KEGG" id="pgr:PGTG_21372"/>
<dbReference type="RefSeq" id="XP_003889928.1">
    <property type="nucleotide sequence ID" value="XM_003889879.1"/>
</dbReference>
<sequence length="389" mass="44444">MVPNISKFKSDIWQICYSQSQKFQELGLTDNPYAKGGNREHIDPLTGEPRNSQPGYGNPYRSDPYPQTGYADNKGEGNSHRSTDRNGGQSSSNPRGSFTRGRGGWSGRNNDTHGDWKRSGLADLQDWPLQIKCEMNIPEWEHSLEEANIRNEYEDVIDGFKFGFDQGIPHHTIGNLKWLTPDNYFPMGAVVNGDGLVQPINDLSFPKNRRNQPSVNSFVNKDNFTKTWDDFNKVSRFFKQHPEPVHLALFDWEKAYLQIPTAMNQLQYLMVQDFSGNLLLDTRITFGGVAGCGSFGRPADAWKEIMLHHFNLITVFRWVDDNLFVEDIDFETNMEDIVKKSSNLGVLTNVTKNSPFQEEQKFIGFIWNGVDKTTGKWYLTRKSKYSSDG</sequence>
<gene>
    <name evidence="2" type="ORF">PGTG_21372</name>
</gene>
<dbReference type="PANTHER" id="PTHR33050">
    <property type="entry name" value="REVERSE TRANSCRIPTASE DOMAIN-CONTAINING PROTEIN"/>
    <property type="match status" value="1"/>
</dbReference>